<gene>
    <name evidence="2" type="ORF">DEP93_03915</name>
</gene>
<accession>A0A3D0ZQV1</accession>
<evidence type="ECO:0000313" key="2">
    <source>
        <dbReference type="EMBL" id="HCC42589.1"/>
    </source>
</evidence>
<comment type="caution">
    <text evidence="2">The sequence shown here is derived from an EMBL/GenBank/DDBJ whole genome shotgun (WGS) entry which is preliminary data.</text>
</comment>
<keyword evidence="1" id="KW-0472">Membrane</keyword>
<evidence type="ECO:0000313" key="3">
    <source>
        <dbReference type="Proteomes" id="UP000263336"/>
    </source>
</evidence>
<protein>
    <submittedName>
        <fullName evidence="2">Uncharacterized protein</fullName>
    </submittedName>
</protein>
<reference evidence="2 3" key="1">
    <citation type="journal article" date="2018" name="Nat. Biotechnol.">
        <title>A standardized bacterial taxonomy based on genome phylogeny substantially revises the tree of life.</title>
        <authorList>
            <person name="Parks D.H."/>
            <person name="Chuvochina M."/>
            <person name="Waite D.W."/>
            <person name="Rinke C."/>
            <person name="Skarshewski A."/>
            <person name="Chaumeil P.A."/>
            <person name="Hugenholtz P."/>
        </authorList>
    </citation>
    <scope>NUCLEOTIDE SEQUENCE [LARGE SCALE GENOMIC DNA]</scope>
    <source>
        <strain evidence="2">UBA11701</strain>
    </source>
</reference>
<name>A0A3D0ZQV1_UNCKA</name>
<keyword evidence="1" id="KW-1133">Transmembrane helix</keyword>
<dbReference type="Proteomes" id="UP000263336">
    <property type="component" value="Unassembled WGS sequence"/>
</dbReference>
<feature type="transmembrane region" description="Helical" evidence="1">
    <location>
        <begin position="21"/>
        <end position="47"/>
    </location>
</feature>
<dbReference type="EMBL" id="DOZN01000024">
    <property type="protein sequence ID" value="HCC42589.1"/>
    <property type="molecule type" value="Genomic_DNA"/>
</dbReference>
<organism evidence="2 3">
    <name type="scientific">candidate division WWE3 bacterium</name>
    <dbReference type="NCBI Taxonomy" id="2053526"/>
    <lineage>
        <taxon>Bacteria</taxon>
        <taxon>Katanobacteria</taxon>
    </lineage>
</organism>
<sequence>MYEYKSYEQWLREDAKGPKRTIFVASMLVAFLSVLCGVVIWIIIALAAKEQRLETSFSPREWALVACLGMAGISYAVHNITESILTGDYGKYVFKKLYGKSMLLG</sequence>
<keyword evidence="1" id="KW-0812">Transmembrane</keyword>
<evidence type="ECO:0000256" key="1">
    <source>
        <dbReference type="SAM" id="Phobius"/>
    </source>
</evidence>
<dbReference type="AlphaFoldDB" id="A0A3D0ZQV1"/>
<proteinExistence type="predicted"/>